<dbReference type="AlphaFoldDB" id="A0A1I3F3V0"/>
<gene>
    <name evidence="4" type="ORF">SAMN05421753_10574</name>
</gene>
<evidence type="ECO:0000259" key="3">
    <source>
        <dbReference type="Pfam" id="PF06155"/>
    </source>
</evidence>
<organism evidence="4 5">
    <name type="scientific">Planctomicrobium piriforme</name>
    <dbReference type="NCBI Taxonomy" id="1576369"/>
    <lineage>
        <taxon>Bacteria</taxon>
        <taxon>Pseudomonadati</taxon>
        <taxon>Planctomycetota</taxon>
        <taxon>Planctomycetia</taxon>
        <taxon>Planctomycetales</taxon>
        <taxon>Planctomycetaceae</taxon>
        <taxon>Planctomicrobium</taxon>
    </lineage>
</organism>
<evidence type="ECO:0000313" key="5">
    <source>
        <dbReference type="Proteomes" id="UP000199518"/>
    </source>
</evidence>
<protein>
    <submittedName>
        <fullName evidence="4">DUF971 family protein</fullName>
    </submittedName>
</protein>
<keyword evidence="5" id="KW-1185">Reference proteome</keyword>
<accession>A0A1I3F3V0</accession>
<reference evidence="5" key="1">
    <citation type="submission" date="2016-10" db="EMBL/GenBank/DDBJ databases">
        <authorList>
            <person name="Varghese N."/>
            <person name="Submissions S."/>
        </authorList>
    </citation>
    <scope>NUCLEOTIDE SEQUENCE [LARGE SCALE GENOMIC DNA]</scope>
    <source>
        <strain evidence="5">DSM 26348</strain>
    </source>
</reference>
<dbReference type="RefSeq" id="WP_092048946.1">
    <property type="nucleotide sequence ID" value="NZ_FOQD01000005.1"/>
</dbReference>
<dbReference type="Proteomes" id="UP000199518">
    <property type="component" value="Unassembled WGS sequence"/>
</dbReference>
<dbReference type="PANTHER" id="PTHR35303:SF5">
    <property type="entry name" value="OS02G0197800 PROTEIN"/>
    <property type="match status" value="1"/>
</dbReference>
<keyword evidence="1" id="KW-0479">Metal-binding</keyword>
<dbReference type="Gene3D" id="3.30.2020.30">
    <property type="match status" value="1"/>
</dbReference>
<dbReference type="InterPro" id="IPR010376">
    <property type="entry name" value="GBBH-like_N"/>
</dbReference>
<evidence type="ECO:0000313" key="4">
    <source>
        <dbReference type="EMBL" id="SFI05915.1"/>
    </source>
</evidence>
<name>A0A1I3F3V0_9PLAN</name>
<evidence type="ECO:0000256" key="2">
    <source>
        <dbReference type="ARBA" id="ARBA00023004"/>
    </source>
</evidence>
<evidence type="ECO:0000256" key="1">
    <source>
        <dbReference type="ARBA" id="ARBA00022723"/>
    </source>
</evidence>
<dbReference type="GO" id="GO:0046872">
    <property type="term" value="F:metal ion binding"/>
    <property type="evidence" value="ECO:0007669"/>
    <property type="project" value="UniProtKB-KW"/>
</dbReference>
<dbReference type="PANTHER" id="PTHR35303">
    <property type="entry name" value="OS02G0197800 PROTEIN"/>
    <property type="match status" value="1"/>
</dbReference>
<proteinExistence type="predicted"/>
<keyword evidence="2" id="KW-0408">Iron</keyword>
<dbReference type="InterPro" id="IPR038492">
    <property type="entry name" value="GBBH-like_N_sf"/>
</dbReference>
<feature type="domain" description="Gamma-butyrobetaine hydroxylase-like N-terminal" evidence="3">
    <location>
        <begin position="10"/>
        <end position="94"/>
    </location>
</feature>
<dbReference type="OrthoDB" id="9794178at2"/>
<sequence>MTPTPQKIRALRGEGVFEIVWSPEECRRYPFKFLRCACPCAGCINEFTGEQILDPATIPETIHPAAVEFSGNYALKIQWSDGHATGLYSWELLHRLASAPEVLACPATT</sequence>
<dbReference type="EMBL" id="FOQD01000005">
    <property type="protein sequence ID" value="SFI05915.1"/>
    <property type="molecule type" value="Genomic_DNA"/>
</dbReference>
<dbReference type="Pfam" id="PF06155">
    <property type="entry name" value="GBBH-like_N"/>
    <property type="match status" value="1"/>
</dbReference>